<reference evidence="1" key="2">
    <citation type="submission" date="2018-10" db="UniProtKB">
        <authorList>
            <consortium name="EnsemblPlants"/>
        </authorList>
    </citation>
    <scope>IDENTIFICATION</scope>
</reference>
<evidence type="ECO:0000313" key="2">
    <source>
        <dbReference type="Proteomes" id="UP000019116"/>
    </source>
</evidence>
<reference evidence="1" key="1">
    <citation type="submission" date="2018-08" db="EMBL/GenBank/DDBJ databases">
        <authorList>
            <person name="Rossello M."/>
        </authorList>
    </citation>
    <scope>NUCLEOTIDE SEQUENCE [LARGE SCALE GENOMIC DNA]</scope>
    <source>
        <strain evidence="1">cv. Chinese Spring</strain>
    </source>
</reference>
<dbReference type="AlphaFoldDB" id="A0A3B6RKM8"/>
<protein>
    <submittedName>
        <fullName evidence="1">Uncharacterized protein</fullName>
    </submittedName>
</protein>
<proteinExistence type="predicted"/>
<name>A0A3B6RKM8_WHEAT</name>
<dbReference type="OrthoDB" id="693469at2759"/>
<dbReference type="Gramene" id="TraesCS7A02G412200.1">
    <property type="protein sequence ID" value="TraesCS7A02G412200.1.cds1"/>
    <property type="gene ID" value="TraesCS7A02G412200"/>
</dbReference>
<organism evidence="1">
    <name type="scientific">Triticum aestivum</name>
    <name type="common">Wheat</name>
    <dbReference type="NCBI Taxonomy" id="4565"/>
    <lineage>
        <taxon>Eukaryota</taxon>
        <taxon>Viridiplantae</taxon>
        <taxon>Streptophyta</taxon>
        <taxon>Embryophyta</taxon>
        <taxon>Tracheophyta</taxon>
        <taxon>Spermatophyta</taxon>
        <taxon>Magnoliopsida</taxon>
        <taxon>Liliopsida</taxon>
        <taxon>Poales</taxon>
        <taxon>Poaceae</taxon>
        <taxon>BOP clade</taxon>
        <taxon>Pooideae</taxon>
        <taxon>Triticodae</taxon>
        <taxon>Triticeae</taxon>
        <taxon>Triticinae</taxon>
        <taxon>Triticum</taxon>
    </lineage>
</organism>
<evidence type="ECO:0000313" key="1">
    <source>
        <dbReference type="EnsemblPlants" id="TraesCS7A02G412200.1.cds1"/>
    </source>
</evidence>
<sequence length="126" mass="14399">MSMVDGLNRYIKLSHDRSIRFWPGDIDKVFGIPYGKLDIHSLEYQQTESSVQFFRSVLGMPDKGNQVMKCVEMVIMKDLNESTASNLEIDCFKMALMIFSMGHILTPSTKHDQAIIDYWSAIANTD</sequence>
<dbReference type="OMA" id="YWSAIAN"/>
<dbReference type="Proteomes" id="UP000019116">
    <property type="component" value="Chromosome 7A"/>
</dbReference>
<keyword evidence="2" id="KW-1185">Reference proteome</keyword>
<dbReference type="EnsemblPlants" id="TraesCS7A02G412200.1">
    <property type="protein sequence ID" value="TraesCS7A02G412200.1.cds1"/>
    <property type="gene ID" value="TraesCS7A02G412200"/>
</dbReference>
<dbReference type="Gramene" id="TraesCS7A03G0999100.1">
    <property type="protein sequence ID" value="TraesCS7A03G0999100.1.CDS1"/>
    <property type="gene ID" value="TraesCS7A03G0999100"/>
</dbReference>
<accession>A0A3B6RKM8</accession>